<evidence type="ECO:0000313" key="2">
    <source>
        <dbReference type="EMBL" id="QTR06084.1"/>
    </source>
</evidence>
<proteinExistence type="predicted"/>
<gene>
    <name evidence="2" type="ORF">J7S33_09965</name>
</gene>
<dbReference type="Proteomes" id="UP000671828">
    <property type="component" value="Chromosome"/>
</dbReference>
<evidence type="ECO:0000313" key="3">
    <source>
        <dbReference type="Proteomes" id="UP000671828"/>
    </source>
</evidence>
<feature type="region of interest" description="Disordered" evidence="1">
    <location>
        <begin position="173"/>
        <end position="194"/>
    </location>
</feature>
<protein>
    <submittedName>
        <fullName evidence="2">LmbU family transcriptional regulator</fullName>
    </submittedName>
</protein>
<dbReference type="EMBL" id="CP072788">
    <property type="protein sequence ID" value="QTR06084.1"/>
    <property type="molecule type" value="Genomic_DNA"/>
</dbReference>
<sequence length="194" mass="22092">MLPRGMSFDAWQRIGRHVLNAAESTSWWIGDLLVYGQHAYGDRYEQAIARTSLDYQTLRNYAWIAKKFPLSRRRDKLSFGHHTEVAALTDEEQDTWLLRAERLGWSRNELRRRLRAARIAGSRATAAPRPDLVQSVKLQVSVQQHDRWRAAAEMTNQAMDDWIIETLDEAAGGEFPVLHGPGGEPAGEDQPEQG</sequence>
<organism evidence="2 3">
    <name type="scientific">Saccharothrix algeriensis</name>
    <dbReference type="NCBI Taxonomy" id="173560"/>
    <lineage>
        <taxon>Bacteria</taxon>
        <taxon>Bacillati</taxon>
        <taxon>Actinomycetota</taxon>
        <taxon>Actinomycetes</taxon>
        <taxon>Pseudonocardiales</taxon>
        <taxon>Pseudonocardiaceae</taxon>
        <taxon>Saccharothrix</taxon>
    </lineage>
</organism>
<evidence type="ECO:0000256" key="1">
    <source>
        <dbReference type="SAM" id="MobiDB-lite"/>
    </source>
</evidence>
<dbReference type="NCBIfam" id="NF038070">
    <property type="entry name" value="LmbU_fam_TF"/>
    <property type="match status" value="1"/>
</dbReference>
<dbReference type="AlphaFoldDB" id="A0A8T8I7T9"/>
<dbReference type="InterPro" id="IPR049735">
    <property type="entry name" value="NovE/LmbU-like"/>
</dbReference>
<name>A0A8T8I7T9_9PSEU</name>
<reference evidence="2" key="1">
    <citation type="submission" date="2021-04" db="EMBL/GenBank/DDBJ databases">
        <title>Saccharothrix algeriensis WGS.</title>
        <authorList>
            <person name="Stuskova K."/>
            <person name="Hakalova E."/>
            <person name="Tebbal A.B."/>
            <person name="Eichmeier A."/>
        </authorList>
    </citation>
    <scope>NUCLEOTIDE SEQUENCE</scope>
    <source>
        <strain evidence="2">NRRL B-24137</strain>
    </source>
</reference>
<accession>A0A8T8I7T9</accession>